<keyword evidence="1" id="KW-1133">Transmembrane helix</keyword>
<dbReference type="InterPro" id="IPR030949">
    <property type="entry name" value="ECF_S_folate_fam"/>
</dbReference>
<sequence>MEEHKEMSRVETKTPTKMLTITAALVAINLVLNQFTLAFGPLLEIGFAFLPIAVLAYLYGPVNAGIASVVADIIGFVLRPAGFFFPGFTFNSLLIGLLFGWFLYKKPVTLSRVALANLVVTIVITLILTPIWLNIMFGSPLFAGPRMVKAIVLYPIEVGLLYALLKSISRVDLKL</sequence>
<evidence type="ECO:0000313" key="2">
    <source>
        <dbReference type="EMBL" id="GGN53528.1"/>
    </source>
</evidence>
<keyword evidence="1" id="KW-0472">Membrane</keyword>
<feature type="transmembrane region" description="Helical" evidence="1">
    <location>
        <begin position="20"/>
        <end position="43"/>
    </location>
</feature>
<keyword evidence="3" id="KW-1185">Reference proteome</keyword>
<reference evidence="2" key="2">
    <citation type="submission" date="2020-09" db="EMBL/GenBank/DDBJ databases">
        <authorList>
            <person name="Sun Q."/>
            <person name="Ohkuma M."/>
        </authorList>
    </citation>
    <scope>NUCLEOTIDE SEQUENCE</scope>
    <source>
        <strain evidence="2">JCM 17251</strain>
    </source>
</reference>
<dbReference type="AlphaFoldDB" id="A0A917XTX8"/>
<keyword evidence="1" id="KW-0812">Transmembrane</keyword>
<dbReference type="NCBIfam" id="TIGR04518">
    <property type="entry name" value="ECF_S_folT_fam"/>
    <property type="match status" value="1"/>
</dbReference>
<evidence type="ECO:0000256" key="1">
    <source>
        <dbReference type="SAM" id="Phobius"/>
    </source>
</evidence>
<organism evidence="2 3">
    <name type="scientific">Oceanobacillus indicireducens</name>
    <dbReference type="NCBI Taxonomy" id="1004261"/>
    <lineage>
        <taxon>Bacteria</taxon>
        <taxon>Bacillati</taxon>
        <taxon>Bacillota</taxon>
        <taxon>Bacilli</taxon>
        <taxon>Bacillales</taxon>
        <taxon>Bacillaceae</taxon>
        <taxon>Oceanobacillus</taxon>
    </lineage>
</organism>
<comment type="caution">
    <text evidence="2">The sequence shown here is derived from an EMBL/GenBank/DDBJ whole genome shotgun (WGS) entry which is preliminary data.</text>
</comment>
<feature type="transmembrane region" description="Helical" evidence="1">
    <location>
        <begin position="55"/>
        <end position="77"/>
    </location>
</feature>
<dbReference type="Proteomes" id="UP000624041">
    <property type="component" value="Unassembled WGS sequence"/>
</dbReference>
<dbReference type="Pfam" id="PF12822">
    <property type="entry name" value="ECF_trnsprt"/>
    <property type="match status" value="1"/>
</dbReference>
<proteinExistence type="predicted"/>
<name>A0A917XTX8_9BACI</name>
<accession>A0A917XTX8</accession>
<gene>
    <name evidence="2" type="ORF">GCM10007971_10070</name>
</gene>
<dbReference type="EMBL" id="BMOS01000005">
    <property type="protein sequence ID" value="GGN53528.1"/>
    <property type="molecule type" value="Genomic_DNA"/>
</dbReference>
<feature type="transmembrane region" description="Helical" evidence="1">
    <location>
        <begin position="115"/>
        <end position="135"/>
    </location>
</feature>
<dbReference type="GO" id="GO:0022857">
    <property type="term" value="F:transmembrane transporter activity"/>
    <property type="evidence" value="ECO:0007669"/>
    <property type="project" value="InterPro"/>
</dbReference>
<reference evidence="2" key="1">
    <citation type="journal article" date="2014" name="Int. J. Syst. Evol. Microbiol.">
        <title>Complete genome sequence of Corynebacterium casei LMG S-19264T (=DSM 44701T), isolated from a smear-ripened cheese.</title>
        <authorList>
            <consortium name="US DOE Joint Genome Institute (JGI-PGF)"/>
            <person name="Walter F."/>
            <person name="Albersmeier A."/>
            <person name="Kalinowski J."/>
            <person name="Ruckert C."/>
        </authorList>
    </citation>
    <scope>NUCLEOTIDE SEQUENCE</scope>
    <source>
        <strain evidence="2">JCM 17251</strain>
    </source>
</reference>
<feature type="transmembrane region" description="Helical" evidence="1">
    <location>
        <begin position="147"/>
        <end position="165"/>
    </location>
</feature>
<dbReference type="InterPro" id="IPR024529">
    <property type="entry name" value="ECF_trnsprt_substrate-spec"/>
</dbReference>
<feature type="transmembrane region" description="Helical" evidence="1">
    <location>
        <begin position="83"/>
        <end position="103"/>
    </location>
</feature>
<evidence type="ECO:0000313" key="3">
    <source>
        <dbReference type="Proteomes" id="UP000624041"/>
    </source>
</evidence>
<dbReference type="Gene3D" id="1.10.1760.20">
    <property type="match status" value="1"/>
</dbReference>
<protein>
    <submittedName>
        <fullName evidence="2">Folate ECF transporter</fullName>
    </submittedName>
</protein>
<dbReference type="RefSeq" id="WP_156855629.1">
    <property type="nucleotide sequence ID" value="NZ_BMOS01000005.1"/>
</dbReference>